<dbReference type="AlphaFoldDB" id="A0A937W0R5"/>
<dbReference type="PANTHER" id="PTHR43649">
    <property type="entry name" value="ARABINOSE-BINDING PROTEIN-RELATED"/>
    <property type="match status" value="1"/>
</dbReference>
<reference evidence="3" key="1">
    <citation type="submission" date="2019-03" db="EMBL/GenBank/DDBJ databases">
        <title>Lake Tanganyika Metagenome-Assembled Genomes (MAGs).</title>
        <authorList>
            <person name="Tran P."/>
        </authorList>
    </citation>
    <scope>NUCLEOTIDE SEQUENCE</scope>
    <source>
        <strain evidence="3">K_DeepCast_65m_m2_066</strain>
    </source>
</reference>
<name>A0A937W0R5_UNCTE</name>
<sequence>MARRLIQRVSRRNFIKKVGRVSTGLTAALLVPGRANAQQKTLKILQWDHFVPAYSQWFQETYAKAWGEKNQTSVIIDTIGLPGLNSRAVAEIAAQRGHDLFMFLGPPPAYEDHVIDHRELYEECNSKYGPPIDLAIKSTYNPKTKKYYGFSESYVPDPVHYRKDLWDDVGMYPDTWDEVRIGGKKIKQKHNISIGVGLASDLDTSKALRAIMYSFGASEQDTNGSPALKSRETLEALRYVKALYEEAMTDEVFTWDHTSNNRVMLTGTGSLALNAISITREGETQQLPVTEHIWLARAPRGPVRRLGLEHVMQVYVIWKFADNIEGAKQFLIDVVGQSRQALIASKYANLPCFPRTVPDFKSLMAHDAQAKPTDKYKILEDSPEWITNVGYPGYANAAIDEILRTWVISTMFAQAASGKLSPEDALSQGDQEVRRIFKKWKAKGKV</sequence>
<dbReference type="InterPro" id="IPR006059">
    <property type="entry name" value="SBP"/>
</dbReference>
<dbReference type="Proteomes" id="UP000712673">
    <property type="component" value="Unassembled WGS sequence"/>
</dbReference>
<evidence type="ECO:0000313" key="3">
    <source>
        <dbReference type="EMBL" id="MBM3224676.1"/>
    </source>
</evidence>
<dbReference type="GO" id="GO:0042597">
    <property type="term" value="C:periplasmic space"/>
    <property type="evidence" value="ECO:0007669"/>
    <property type="project" value="UniProtKB-SubCell"/>
</dbReference>
<comment type="caution">
    <text evidence="3">The sequence shown here is derived from an EMBL/GenBank/DDBJ whole genome shotgun (WGS) entry which is preliminary data.</text>
</comment>
<organism evidence="3 4">
    <name type="scientific">Tectimicrobiota bacterium</name>
    <dbReference type="NCBI Taxonomy" id="2528274"/>
    <lineage>
        <taxon>Bacteria</taxon>
        <taxon>Pseudomonadati</taxon>
        <taxon>Nitrospinota/Tectimicrobiota group</taxon>
        <taxon>Candidatus Tectimicrobiota</taxon>
    </lineage>
</organism>
<comment type="similarity">
    <text evidence="2">Belongs to the bacterial solute-binding protein 1 family.</text>
</comment>
<dbReference type="SUPFAM" id="SSF53850">
    <property type="entry name" value="Periplasmic binding protein-like II"/>
    <property type="match status" value="1"/>
</dbReference>
<evidence type="ECO:0000256" key="2">
    <source>
        <dbReference type="ARBA" id="ARBA00008520"/>
    </source>
</evidence>
<dbReference type="PANTHER" id="PTHR43649:SF12">
    <property type="entry name" value="DIACETYLCHITOBIOSE BINDING PROTEIN DASA"/>
    <property type="match status" value="1"/>
</dbReference>
<dbReference type="Pfam" id="PF01547">
    <property type="entry name" value="SBP_bac_1"/>
    <property type="match status" value="1"/>
</dbReference>
<protein>
    <submittedName>
        <fullName evidence="3">Carbohydrate ABC transporter substrate-binding protein</fullName>
    </submittedName>
</protein>
<proteinExistence type="inferred from homology"/>
<comment type="subcellular location">
    <subcellularLocation>
        <location evidence="1">Periplasm</location>
    </subcellularLocation>
</comment>
<dbReference type="Gene3D" id="3.40.190.10">
    <property type="entry name" value="Periplasmic binding protein-like II"/>
    <property type="match status" value="1"/>
</dbReference>
<dbReference type="InterPro" id="IPR006311">
    <property type="entry name" value="TAT_signal"/>
</dbReference>
<dbReference type="InterPro" id="IPR050490">
    <property type="entry name" value="Bact_solute-bd_prot1"/>
</dbReference>
<evidence type="ECO:0000313" key="4">
    <source>
        <dbReference type="Proteomes" id="UP000712673"/>
    </source>
</evidence>
<evidence type="ECO:0000256" key="1">
    <source>
        <dbReference type="ARBA" id="ARBA00004418"/>
    </source>
</evidence>
<dbReference type="PROSITE" id="PS51318">
    <property type="entry name" value="TAT"/>
    <property type="match status" value="1"/>
</dbReference>
<accession>A0A937W0R5</accession>
<gene>
    <name evidence="3" type="ORF">FJZ47_12845</name>
</gene>
<dbReference type="EMBL" id="VGLS01000381">
    <property type="protein sequence ID" value="MBM3224676.1"/>
    <property type="molecule type" value="Genomic_DNA"/>
</dbReference>